<feature type="signal peptide" evidence="3">
    <location>
        <begin position="1"/>
        <end position="22"/>
    </location>
</feature>
<accession>A0A6M1TTY8</accession>
<dbReference type="AlphaFoldDB" id="A0A6M1TTY8"/>
<dbReference type="Pfam" id="PF09375">
    <property type="entry name" value="Peptidase_M75"/>
    <property type="match status" value="1"/>
</dbReference>
<evidence type="ECO:0000256" key="1">
    <source>
        <dbReference type="ARBA" id="ARBA00004196"/>
    </source>
</evidence>
<evidence type="ECO:0000313" key="5">
    <source>
        <dbReference type="EMBL" id="NGQ90396.1"/>
    </source>
</evidence>
<dbReference type="InterPro" id="IPR038352">
    <property type="entry name" value="Imelysin_sf"/>
</dbReference>
<feature type="domain" description="Imelysin-like" evidence="4">
    <location>
        <begin position="32"/>
        <end position="305"/>
    </location>
</feature>
<sequence length="328" mass="34233">MRPLILALSLALSLAAPPSARADVAAVVQNHALPGYATLADAASALDAAAQADCAPAALAPAWNATFDAWMAVQHLHLGPVEEQGRGLAIHFWPDPKGRGRAAQRALLAGDPATLTPETFANQSVAARGLMALERLLFPATDALQGDTCTLIRLTTADLARSTAEIATLWQQGFAASLTTAGEPGNPRFLSQAEARQALLTQLTTGLEQLADQRLGRPLGSFDKPRPDLAEAHASARSLLNVTLSLQALRDLMVNLAPDSPKSRAAFDSALARATALNDPALAGVADPAGRLRIEILQQSIRATRDALLAELPPQLGVGIGFNALDGD</sequence>
<keyword evidence="6" id="KW-1185">Reference proteome</keyword>
<evidence type="ECO:0000313" key="6">
    <source>
        <dbReference type="Proteomes" id="UP000474758"/>
    </source>
</evidence>
<dbReference type="InterPro" id="IPR034984">
    <property type="entry name" value="Imelysin-like_IPPA"/>
</dbReference>
<dbReference type="InterPro" id="IPR018976">
    <property type="entry name" value="Imelysin-like"/>
</dbReference>
<evidence type="ECO:0000256" key="2">
    <source>
        <dbReference type="ARBA" id="ARBA00022729"/>
    </source>
</evidence>
<keyword evidence="2 3" id="KW-0732">Signal</keyword>
<comment type="subcellular location">
    <subcellularLocation>
        <location evidence="1">Cell envelope</location>
    </subcellularLocation>
</comment>
<proteinExistence type="predicted"/>
<dbReference type="Proteomes" id="UP000474758">
    <property type="component" value="Unassembled WGS sequence"/>
</dbReference>
<comment type="caution">
    <text evidence="5">The sequence shown here is derived from an EMBL/GenBank/DDBJ whole genome shotgun (WGS) entry which is preliminary data.</text>
</comment>
<reference evidence="5 6" key="1">
    <citation type="submission" date="2020-02" db="EMBL/GenBank/DDBJ databases">
        <title>Rhodobacter translucens sp. nov., a novel bacterium isolated from activated sludge.</title>
        <authorList>
            <person name="Liu J."/>
        </authorList>
    </citation>
    <scope>NUCLEOTIDE SEQUENCE [LARGE SCALE GENOMIC DNA]</scope>
    <source>
        <strain evidence="5 6">HX-7-19</strain>
    </source>
</reference>
<gene>
    <name evidence="5" type="ORF">G5V65_05770</name>
</gene>
<organism evidence="5 6">
    <name type="scientific">Paragemmobacter kunshanensis</name>
    <dbReference type="NCBI Taxonomy" id="2583234"/>
    <lineage>
        <taxon>Bacteria</taxon>
        <taxon>Pseudomonadati</taxon>
        <taxon>Pseudomonadota</taxon>
        <taxon>Alphaproteobacteria</taxon>
        <taxon>Rhodobacterales</taxon>
        <taxon>Paracoccaceae</taxon>
        <taxon>Paragemmobacter</taxon>
    </lineage>
</organism>
<protein>
    <submittedName>
        <fullName evidence="5">Imelysin family protein</fullName>
    </submittedName>
</protein>
<name>A0A6M1TTY8_9RHOB</name>
<dbReference type="CDD" id="cd14659">
    <property type="entry name" value="Imelysin-like_IPPA"/>
    <property type="match status" value="1"/>
</dbReference>
<feature type="chain" id="PRO_5026979405" evidence="3">
    <location>
        <begin position="23"/>
        <end position="328"/>
    </location>
</feature>
<evidence type="ECO:0000256" key="3">
    <source>
        <dbReference type="SAM" id="SignalP"/>
    </source>
</evidence>
<dbReference type="EMBL" id="JAALFE010000004">
    <property type="protein sequence ID" value="NGQ90396.1"/>
    <property type="molecule type" value="Genomic_DNA"/>
</dbReference>
<dbReference type="Gene3D" id="1.20.1420.20">
    <property type="entry name" value="M75 peptidase, HXXE motif"/>
    <property type="match status" value="1"/>
</dbReference>
<dbReference type="GO" id="GO:0030313">
    <property type="term" value="C:cell envelope"/>
    <property type="evidence" value="ECO:0007669"/>
    <property type="project" value="UniProtKB-SubCell"/>
</dbReference>
<evidence type="ECO:0000259" key="4">
    <source>
        <dbReference type="Pfam" id="PF09375"/>
    </source>
</evidence>